<evidence type="ECO:0000313" key="2">
    <source>
        <dbReference type="Proteomes" id="UP000828251"/>
    </source>
</evidence>
<dbReference type="AlphaFoldDB" id="A0A9D3VYG0"/>
<evidence type="ECO:0008006" key="3">
    <source>
        <dbReference type="Google" id="ProtNLM"/>
    </source>
</evidence>
<accession>A0A9D3VYG0</accession>
<sequence length="90" mass="10063">MVSFSVDKVTEMALTVTCDDEPSNPFAELPNDGHLKANCGSRGSYKFKYSKKGARSMVFSGEGWYKFRKHVAGSTINIERLSATEFKFEV</sequence>
<evidence type="ECO:0000313" key="1">
    <source>
        <dbReference type="EMBL" id="KAH1099233.1"/>
    </source>
</evidence>
<dbReference type="Proteomes" id="UP000828251">
    <property type="component" value="Unassembled WGS sequence"/>
</dbReference>
<dbReference type="EMBL" id="JAIQCV010000005">
    <property type="protein sequence ID" value="KAH1099233.1"/>
    <property type="molecule type" value="Genomic_DNA"/>
</dbReference>
<proteinExistence type="predicted"/>
<gene>
    <name evidence="1" type="ORF">J1N35_016154</name>
</gene>
<keyword evidence="2" id="KW-1185">Reference proteome</keyword>
<organism evidence="1 2">
    <name type="scientific">Gossypium stocksii</name>
    <dbReference type="NCBI Taxonomy" id="47602"/>
    <lineage>
        <taxon>Eukaryota</taxon>
        <taxon>Viridiplantae</taxon>
        <taxon>Streptophyta</taxon>
        <taxon>Embryophyta</taxon>
        <taxon>Tracheophyta</taxon>
        <taxon>Spermatophyta</taxon>
        <taxon>Magnoliopsida</taxon>
        <taxon>eudicotyledons</taxon>
        <taxon>Gunneridae</taxon>
        <taxon>Pentapetalae</taxon>
        <taxon>rosids</taxon>
        <taxon>malvids</taxon>
        <taxon>Malvales</taxon>
        <taxon>Malvaceae</taxon>
        <taxon>Malvoideae</taxon>
        <taxon>Gossypium</taxon>
    </lineage>
</organism>
<name>A0A9D3VYG0_9ROSI</name>
<reference evidence="1 2" key="1">
    <citation type="journal article" date="2021" name="Plant Biotechnol. J.">
        <title>Multi-omics assisted identification of the key and species-specific regulatory components of drought-tolerant mechanisms in Gossypium stocksii.</title>
        <authorList>
            <person name="Yu D."/>
            <person name="Ke L."/>
            <person name="Zhang D."/>
            <person name="Wu Y."/>
            <person name="Sun Y."/>
            <person name="Mei J."/>
            <person name="Sun J."/>
            <person name="Sun Y."/>
        </authorList>
    </citation>
    <scope>NUCLEOTIDE SEQUENCE [LARGE SCALE GENOMIC DNA]</scope>
    <source>
        <strain evidence="2">cv. E1</strain>
        <tissue evidence="1">Leaf</tissue>
    </source>
</reference>
<comment type="caution">
    <text evidence="1">The sequence shown here is derived from an EMBL/GenBank/DDBJ whole genome shotgun (WGS) entry which is preliminary data.</text>
</comment>
<protein>
    <recommendedName>
        <fullName evidence="3">TF-B3 domain-containing protein</fullName>
    </recommendedName>
</protein>